<dbReference type="AlphaFoldDB" id="A0A401YYU8"/>
<dbReference type="OrthoDB" id="4061341at2"/>
<comment type="caution">
    <text evidence="1">The sequence shown here is derived from an EMBL/GenBank/DDBJ whole genome shotgun (WGS) entry which is preliminary data.</text>
</comment>
<protein>
    <submittedName>
        <fullName evidence="1">Uncharacterized protein</fullName>
    </submittedName>
</protein>
<sequence>MAHAHEMNERALAGLESLGILLDRDVTRHVPDNGLRVFLVGWGFLAESYRQATAVVVLHRRELGHHASPNVRLLIEAVAQLWRLAEDGDAAVDSLNNAFRFKHGKLSTAVDPSVFGPTAETVAEMDAARAKVASATVPAQPGDVYTNVAQLLDRMDPTGGSKAIWLATTQLAHPTITLARCFFTDGPGEPVRLYTTPHYEGKLDITEFLPFQVFNLVFLATGAFDKIMAGSPWGSELARIGHEAGLPQSS</sequence>
<dbReference type="Proteomes" id="UP000286931">
    <property type="component" value="Unassembled WGS sequence"/>
</dbReference>
<keyword evidence="2" id="KW-1185">Reference proteome</keyword>
<proteinExistence type="predicted"/>
<name>A0A401YYU8_9ACTN</name>
<dbReference type="EMBL" id="BIFH01000034">
    <property type="protein sequence ID" value="GCD99763.1"/>
    <property type="molecule type" value="Genomic_DNA"/>
</dbReference>
<evidence type="ECO:0000313" key="1">
    <source>
        <dbReference type="EMBL" id="GCD99763.1"/>
    </source>
</evidence>
<accession>A0A401YYU8</accession>
<reference evidence="1 2" key="1">
    <citation type="submission" date="2018-12" db="EMBL/GenBank/DDBJ databases">
        <title>Draft genome sequence of Embleya hyalina NBRC 13850T.</title>
        <authorList>
            <person name="Komaki H."/>
            <person name="Hosoyama A."/>
            <person name="Kimura A."/>
            <person name="Ichikawa N."/>
            <person name="Tamura T."/>
        </authorList>
    </citation>
    <scope>NUCLEOTIDE SEQUENCE [LARGE SCALE GENOMIC DNA]</scope>
    <source>
        <strain evidence="1 2">NBRC 13850</strain>
    </source>
</reference>
<dbReference type="RefSeq" id="WP_126641536.1">
    <property type="nucleotide sequence ID" value="NZ_BIFH01000034.1"/>
</dbReference>
<evidence type="ECO:0000313" key="2">
    <source>
        <dbReference type="Proteomes" id="UP000286931"/>
    </source>
</evidence>
<organism evidence="1 2">
    <name type="scientific">Embleya hyalina</name>
    <dbReference type="NCBI Taxonomy" id="516124"/>
    <lineage>
        <taxon>Bacteria</taxon>
        <taxon>Bacillati</taxon>
        <taxon>Actinomycetota</taxon>
        <taxon>Actinomycetes</taxon>
        <taxon>Kitasatosporales</taxon>
        <taxon>Streptomycetaceae</taxon>
        <taxon>Embleya</taxon>
    </lineage>
</organism>
<gene>
    <name evidence="1" type="ORF">EHYA_07485</name>
</gene>